<dbReference type="EMBL" id="BTRK01000002">
    <property type="protein sequence ID" value="GMR34998.1"/>
    <property type="molecule type" value="Genomic_DNA"/>
</dbReference>
<sequence>FPSAALLSRIMSSSVITHSNDRSNYYRFCCIRRHVEVFARVLVGLNALGALILFIIPVIEKQVWWWYPILDLFDLLLLIDGLIFRRMYSLLFCLAYRVVNIGLMLTLTTLQVRTTDYNLKKNKTYVQLIFAYSDYFYYNEGS</sequence>
<dbReference type="Proteomes" id="UP001328107">
    <property type="component" value="Unassembled WGS sequence"/>
</dbReference>
<feature type="transmembrane region" description="Helical" evidence="1">
    <location>
        <begin position="65"/>
        <end position="83"/>
    </location>
</feature>
<gene>
    <name evidence="2" type="ORF">PMAYCL1PPCAC_05193</name>
</gene>
<keyword evidence="1" id="KW-0812">Transmembrane</keyword>
<accession>A0AAN5C2V7</accession>
<evidence type="ECO:0000313" key="3">
    <source>
        <dbReference type="Proteomes" id="UP001328107"/>
    </source>
</evidence>
<evidence type="ECO:0000313" key="2">
    <source>
        <dbReference type="EMBL" id="GMR34998.1"/>
    </source>
</evidence>
<dbReference type="AlphaFoldDB" id="A0AAN5C2V7"/>
<keyword evidence="3" id="KW-1185">Reference proteome</keyword>
<reference evidence="3" key="1">
    <citation type="submission" date="2022-10" db="EMBL/GenBank/DDBJ databases">
        <title>Genome assembly of Pristionchus species.</title>
        <authorList>
            <person name="Yoshida K."/>
            <person name="Sommer R.J."/>
        </authorList>
    </citation>
    <scope>NUCLEOTIDE SEQUENCE [LARGE SCALE GENOMIC DNA]</scope>
    <source>
        <strain evidence="3">RS5460</strain>
    </source>
</reference>
<evidence type="ECO:0000256" key="1">
    <source>
        <dbReference type="SAM" id="Phobius"/>
    </source>
</evidence>
<protein>
    <submittedName>
        <fullName evidence="2">Uncharacterized protein</fullName>
    </submittedName>
</protein>
<keyword evidence="1" id="KW-0472">Membrane</keyword>
<feature type="non-terminal residue" evidence="2">
    <location>
        <position position="1"/>
    </location>
</feature>
<feature type="transmembrane region" description="Helical" evidence="1">
    <location>
        <begin position="90"/>
        <end position="112"/>
    </location>
</feature>
<name>A0AAN5C2V7_9BILA</name>
<keyword evidence="1" id="KW-1133">Transmembrane helix</keyword>
<proteinExistence type="predicted"/>
<feature type="transmembrane region" description="Helical" evidence="1">
    <location>
        <begin position="37"/>
        <end position="59"/>
    </location>
</feature>
<organism evidence="2 3">
    <name type="scientific">Pristionchus mayeri</name>
    <dbReference type="NCBI Taxonomy" id="1317129"/>
    <lineage>
        <taxon>Eukaryota</taxon>
        <taxon>Metazoa</taxon>
        <taxon>Ecdysozoa</taxon>
        <taxon>Nematoda</taxon>
        <taxon>Chromadorea</taxon>
        <taxon>Rhabditida</taxon>
        <taxon>Rhabditina</taxon>
        <taxon>Diplogasteromorpha</taxon>
        <taxon>Diplogasteroidea</taxon>
        <taxon>Neodiplogasteridae</taxon>
        <taxon>Pristionchus</taxon>
    </lineage>
</organism>
<comment type="caution">
    <text evidence="2">The sequence shown here is derived from an EMBL/GenBank/DDBJ whole genome shotgun (WGS) entry which is preliminary data.</text>
</comment>